<keyword evidence="2" id="KW-1185">Reference proteome</keyword>
<dbReference type="Proteomes" id="UP001187192">
    <property type="component" value="Unassembled WGS sequence"/>
</dbReference>
<proteinExistence type="predicted"/>
<reference evidence="1" key="1">
    <citation type="submission" date="2023-07" db="EMBL/GenBank/DDBJ databases">
        <title>draft genome sequence of fig (Ficus carica).</title>
        <authorList>
            <person name="Takahashi T."/>
            <person name="Nishimura K."/>
        </authorList>
    </citation>
    <scope>NUCLEOTIDE SEQUENCE</scope>
</reference>
<name>A0AA88DXL0_FICCA</name>
<protein>
    <submittedName>
        <fullName evidence="1">Uncharacterized protein</fullName>
    </submittedName>
</protein>
<evidence type="ECO:0000313" key="1">
    <source>
        <dbReference type="EMBL" id="GMN63867.1"/>
    </source>
</evidence>
<sequence length="76" mass="9050">MLKQIFGRVLLRDPPPIRTDRARRNQNKYYNFHKDVDHKTKYCIQLRDQIELLVRDGHLREFVEKAITLTSAAKIG</sequence>
<dbReference type="AlphaFoldDB" id="A0AA88DXL0"/>
<organism evidence="1 2">
    <name type="scientific">Ficus carica</name>
    <name type="common">Common fig</name>
    <dbReference type="NCBI Taxonomy" id="3494"/>
    <lineage>
        <taxon>Eukaryota</taxon>
        <taxon>Viridiplantae</taxon>
        <taxon>Streptophyta</taxon>
        <taxon>Embryophyta</taxon>
        <taxon>Tracheophyta</taxon>
        <taxon>Spermatophyta</taxon>
        <taxon>Magnoliopsida</taxon>
        <taxon>eudicotyledons</taxon>
        <taxon>Gunneridae</taxon>
        <taxon>Pentapetalae</taxon>
        <taxon>rosids</taxon>
        <taxon>fabids</taxon>
        <taxon>Rosales</taxon>
        <taxon>Moraceae</taxon>
        <taxon>Ficeae</taxon>
        <taxon>Ficus</taxon>
    </lineage>
</organism>
<evidence type="ECO:0000313" key="2">
    <source>
        <dbReference type="Proteomes" id="UP001187192"/>
    </source>
</evidence>
<gene>
    <name evidence="1" type="ORF">TIFTF001_032965</name>
</gene>
<accession>A0AA88DXL0</accession>
<dbReference type="EMBL" id="BTGU01000161">
    <property type="protein sequence ID" value="GMN63867.1"/>
    <property type="molecule type" value="Genomic_DNA"/>
</dbReference>
<comment type="caution">
    <text evidence="1">The sequence shown here is derived from an EMBL/GenBank/DDBJ whole genome shotgun (WGS) entry which is preliminary data.</text>
</comment>